<dbReference type="Proteomes" id="UP000094487">
    <property type="component" value="Unassembled WGS sequence"/>
</dbReference>
<dbReference type="AlphaFoldDB" id="A0A1E3LZE3"/>
<accession>A0A1E3LZE3</accession>
<dbReference type="EMBL" id="MDDS01000014">
    <property type="protein sequence ID" value="ODP38475.1"/>
    <property type="molecule type" value="Genomic_DNA"/>
</dbReference>
<organism evidence="1 2">
    <name type="scientific">Sphingomonas turrisvirgatae</name>
    <dbReference type="NCBI Taxonomy" id="1888892"/>
    <lineage>
        <taxon>Bacteria</taxon>
        <taxon>Pseudomonadati</taxon>
        <taxon>Pseudomonadota</taxon>
        <taxon>Alphaproteobacteria</taxon>
        <taxon>Sphingomonadales</taxon>
        <taxon>Sphingomonadaceae</taxon>
        <taxon>Sphingomonas</taxon>
    </lineage>
</organism>
<keyword evidence="2" id="KW-1185">Reference proteome</keyword>
<comment type="caution">
    <text evidence="1">The sequence shown here is derived from an EMBL/GenBank/DDBJ whole genome shotgun (WGS) entry which is preliminary data.</text>
</comment>
<evidence type="ECO:0000313" key="2">
    <source>
        <dbReference type="Proteomes" id="UP000094487"/>
    </source>
</evidence>
<evidence type="ECO:0000313" key="1">
    <source>
        <dbReference type="EMBL" id="ODP38475.1"/>
    </source>
</evidence>
<protein>
    <submittedName>
        <fullName evidence="1">Uncharacterized protein</fullName>
    </submittedName>
</protein>
<reference evidence="1 2" key="1">
    <citation type="submission" date="2016-08" db="EMBL/GenBank/DDBJ databases">
        <title>Draft genome of the agarase producing Sphingomonas sp. MCT13.</title>
        <authorList>
            <person name="D'Andrea M.M."/>
            <person name="Rossolini G.M."/>
            <person name="Thaller M.C."/>
        </authorList>
    </citation>
    <scope>NUCLEOTIDE SEQUENCE [LARGE SCALE GENOMIC DNA]</scope>
    <source>
        <strain evidence="1 2">MCT13</strain>
    </source>
</reference>
<sequence length="143" mass="15801">MSALQPHPRTANRQLTTHLKPFRSTGFDPIADIGPFSSYQLEMRKLTPLLLLMGWSCTRIENTFVVHDEAKLVASATLTLCGDDTPLRRSGDRFGGSRVIDCEGSGSIRLRYASGREYNCIVGYVTPGSVQNFTFRPTRTGCA</sequence>
<proteinExistence type="predicted"/>
<gene>
    <name evidence="1" type="ORF">BFL28_13960</name>
</gene>
<name>A0A1E3LZE3_9SPHN</name>